<reference evidence="2 3" key="1">
    <citation type="submission" date="2019-11" db="EMBL/GenBank/DDBJ databases">
        <title>Whole genome sequence of Oryza granulata.</title>
        <authorList>
            <person name="Li W."/>
        </authorList>
    </citation>
    <scope>NUCLEOTIDE SEQUENCE [LARGE SCALE GENOMIC DNA]</scope>
    <source>
        <strain evidence="3">cv. Menghai</strain>
        <tissue evidence="2">Leaf</tissue>
    </source>
</reference>
<dbReference type="AlphaFoldDB" id="A0A6G1FDK2"/>
<gene>
    <name evidence="2" type="ORF">E2562_028927</name>
</gene>
<feature type="compositionally biased region" description="Basic and acidic residues" evidence="1">
    <location>
        <begin position="1"/>
        <end position="14"/>
    </location>
</feature>
<evidence type="ECO:0000313" key="3">
    <source>
        <dbReference type="Proteomes" id="UP000479710"/>
    </source>
</evidence>
<dbReference type="Proteomes" id="UP000479710">
    <property type="component" value="Unassembled WGS sequence"/>
</dbReference>
<sequence length="80" mass="8817">MKLKSRKETEKHEQVPNTNRALRITPMDGGGEGAGVFEAGGRGNWQGSGREGTGRQNLTRSGKTRASPERKRAVRRRQQG</sequence>
<keyword evidence="3" id="KW-1185">Reference proteome</keyword>
<accession>A0A6G1FDK2</accession>
<evidence type="ECO:0000256" key="1">
    <source>
        <dbReference type="SAM" id="MobiDB-lite"/>
    </source>
</evidence>
<dbReference type="OrthoDB" id="416741at2759"/>
<organism evidence="2 3">
    <name type="scientific">Oryza meyeriana var. granulata</name>
    <dbReference type="NCBI Taxonomy" id="110450"/>
    <lineage>
        <taxon>Eukaryota</taxon>
        <taxon>Viridiplantae</taxon>
        <taxon>Streptophyta</taxon>
        <taxon>Embryophyta</taxon>
        <taxon>Tracheophyta</taxon>
        <taxon>Spermatophyta</taxon>
        <taxon>Magnoliopsida</taxon>
        <taxon>Liliopsida</taxon>
        <taxon>Poales</taxon>
        <taxon>Poaceae</taxon>
        <taxon>BOP clade</taxon>
        <taxon>Oryzoideae</taxon>
        <taxon>Oryzeae</taxon>
        <taxon>Oryzinae</taxon>
        <taxon>Oryza</taxon>
        <taxon>Oryza meyeriana</taxon>
    </lineage>
</organism>
<dbReference type="EMBL" id="SPHZ02000001">
    <property type="protein sequence ID" value="KAF0934939.1"/>
    <property type="molecule type" value="Genomic_DNA"/>
</dbReference>
<evidence type="ECO:0000313" key="2">
    <source>
        <dbReference type="EMBL" id="KAF0934939.1"/>
    </source>
</evidence>
<feature type="region of interest" description="Disordered" evidence="1">
    <location>
        <begin position="1"/>
        <end position="80"/>
    </location>
</feature>
<proteinExistence type="predicted"/>
<protein>
    <submittedName>
        <fullName evidence="2">Uncharacterized protein</fullName>
    </submittedName>
</protein>
<feature type="compositionally biased region" description="Gly residues" evidence="1">
    <location>
        <begin position="28"/>
        <end position="51"/>
    </location>
</feature>
<name>A0A6G1FDK2_9ORYZ</name>
<comment type="caution">
    <text evidence="2">The sequence shown here is derived from an EMBL/GenBank/DDBJ whole genome shotgun (WGS) entry which is preliminary data.</text>
</comment>